<gene>
    <name evidence="2" type="ORF">WMY93_021982</name>
</gene>
<evidence type="ECO:0000256" key="1">
    <source>
        <dbReference type="SAM" id="SignalP"/>
    </source>
</evidence>
<sequence length="157" mass="17258">MHIVHACHLHVSLLRVHFVSFLPATDRRAGAFFSQSTESIQYVKPAEPRVCPACQRSSHGTGPYRQEQCSSSLLYVSVLNRIGPSPTFPDLIYGPALKLSCDLNHDLTGTDSSTADDAGILLHAAPLRPSPPPKVTTSRNDSALRGEMLYERLYSRI</sequence>
<keyword evidence="3" id="KW-1185">Reference proteome</keyword>
<protein>
    <submittedName>
        <fullName evidence="2">Uncharacterized protein</fullName>
    </submittedName>
</protein>
<feature type="signal peptide" evidence="1">
    <location>
        <begin position="1"/>
        <end position="21"/>
    </location>
</feature>
<evidence type="ECO:0000313" key="2">
    <source>
        <dbReference type="EMBL" id="KAK7896657.1"/>
    </source>
</evidence>
<dbReference type="Proteomes" id="UP001460270">
    <property type="component" value="Unassembled WGS sequence"/>
</dbReference>
<evidence type="ECO:0000313" key="3">
    <source>
        <dbReference type="Proteomes" id="UP001460270"/>
    </source>
</evidence>
<accession>A0AAW0NMR0</accession>
<proteinExistence type="predicted"/>
<keyword evidence="1" id="KW-0732">Signal</keyword>
<dbReference type="EMBL" id="JBBPFD010000015">
    <property type="protein sequence ID" value="KAK7896657.1"/>
    <property type="molecule type" value="Genomic_DNA"/>
</dbReference>
<organism evidence="2 3">
    <name type="scientific">Mugilogobius chulae</name>
    <name type="common">yellowstripe goby</name>
    <dbReference type="NCBI Taxonomy" id="88201"/>
    <lineage>
        <taxon>Eukaryota</taxon>
        <taxon>Metazoa</taxon>
        <taxon>Chordata</taxon>
        <taxon>Craniata</taxon>
        <taxon>Vertebrata</taxon>
        <taxon>Euteleostomi</taxon>
        <taxon>Actinopterygii</taxon>
        <taxon>Neopterygii</taxon>
        <taxon>Teleostei</taxon>
        <taxon>Neoteleostei</taxon>
        <taxon>Acanthomorphata</taxon>
        <taxon>Gobiaria</taxon>
        <taxon>Gobiiformes</taxon>
        <taxon>Gobioidei</taxon>
        <taxon>Gobiidae</taxon>
        <taxon>Gobionellinae</taxon>
        <taxon>Mugilogobius</taxon>
    </lineage>
</organism>
<name>A0AAW0NMR0_9GOBI</name>
<feature type="chain" id="PRO_5043575614" evidence="1">
    <location>
        <begin position="22"/>
        <end position="157"/>
    </location>
</feature>
<comment type="caution">
    <text evidence="2">The sequence shown here is derived from an EMBL/GenBank/DDBJ whole genome shotgun (WGS) entry which is preliminary data.</text>
</comment>
<dbReference type="AlphaFoldDB" id="A0AAW0NMR0"/>
<reference evidence="3" key="1">
    <citation type="submission" date="2024-04" db="EMBL/GenBank/DDBJ databases">
        <title>Salinicola lusitanus LLJ914,a marine bacterium isolated from the Okinawa Trough.</title>
        <authorList>
            <person name="Li J."/>
        </authorList>
    </citation>
    <scope>NUCLEOTIDE SEQUENCE [LARGE SCALE GENOMIC DNA]</scope>
</reference>